<accession>A0A6A6ATG2</accession>
<organism evidence="3 4">
    <name type="scientific">Dothidotthia symphoricarpi CBS 119687</name>
    <dbReference type="NCBI Taxonomy" id="1392245"/>
    <lineage>
        <taxon>Eukaryota</taxon>
        <taxon>Fungi</taxon>
        <taxon>Dikarya</taxon>
        <taxon>Ascomycota</taxon>
        <taxon>Pezizomycotina</taxon>
        <taxon>Dothideomycetes</taxon>
        <taxon>Pleosporomycetidae</taxon>
        <taxon>Pleosporales</taxon>
        <taxon>Dothidotthiaceae</taxon>
        <taxon>Dothidotthia</taxon>
    </lineage>
</organism>
<name>A0A6A6ATG2_9PLEO</name>
<protein>
    <recommendedName>
        <fullName evidence="2">NACHT domain-containing protein</fullName>
    </recommendedName>
</protein>
<reference evidence="3" key="1">
    <citation type="journal article" date="2020" name="Stud. Mycol.">
        <title>101 Dothideomycetes genomes: a test case for predicting lifestyles and emergence of pathogens.</title>
        <authorList>
            <person name="Haridas S."/>
            <person name="Albert R."/>
            <person name="Binder M."/>
            <person name="Bloem J."/>
            <person name="Labutti K."/>
            <person name="Salamov A."/>
            <person name="Andreopoulos B."/>
            <person name="Baker S."/>
            <person name="Barry K."/>
            <person name="Bills G."/>
            <person name="Bluhm B."/>
            <person name="Cannon C."/>
            <person name="Castanera R."/>
            <person name="Culley D."/>
            <person name="Daum C."/>
            <person name="Ezra D."/>
            <person name="Gonzalez J."/>
            <person name="Henrissat B."/>
            <person name="Kuo A."/>
            <person name="Liang C."/>
            <person name="Lipzen A."/>
            <person name="Lutzoni F."/>
            <person name="Magnuson J."/>
            <person name="Mondo S."/>
            <person name="Nolan M."/>
            <person name="Ohm R."/>
            <person name="Pangilinan J."/>
            <person name="Park H.-J."/>
            <person name="Ramirez L."/>
            <person name="Alfaro M."/>
            <person name="Sun H."/>
            <person name="Tritt A."/>
            <person name="Yoshinaga Y."/>
            <person name="Zwiers L.-H."/>
            <person name="Turgeon B."/>
            <person name="Goodwin S."/>
            <person name="Spatafora J."/>
            <person name="Crous P."/>
            <person name="Grigoriev I."/>
        </authorList>
    </citation>
    <scope>NUCLEOTIDE SEQUENCE</scope>
    <source>
        <strain evidence="3">CBS 119687</strain>
    </source>
</reference>
<dbReference type="PROSITE" id="PS50837">
    <property type="entry name" value="NACHT"/>
    <property type="match status" value="1"/>
</dbReference>
<dbReference type="Gene3D" id="3.40.50.300">
    <property type="entry name" value="P-loop containing nucleotide triphosphate hydrolases"/>
    <property type="match status" value="1"/>
</dbReference>
<dbReference type="InterPro" id="IPR007111">
    <property type="entry name" value="NACHT_NTPase"/>
</dbReference>
<dbReference type="SUPFAM" id="SSF52540">
    <property type="entry name" value="P-loop containing nucleoside triphosphate hydrolases"/>
    <property type="match status" value="1"/>
</dbReference>
<dbReference type="InterPro" id="IPR027417">
    <property type="entry name" value="P-loop_NTPase"/>
</dbReference>
<proteinExistence type="predicted"/>
<dbReference type="Proteomes" id="UP000799771">
    <property type="component" value="Unassembled WGS sequence"/>
</dbReference>
<evidence type="ECO:0000256" key="1">
    <source>
        <dbReference type="ARBA" id="ARBA00022737"/>
    </source>
</evidence>
<keyword evidence="1" id="KW-0677">Repeat</keyword>
<dbReference type="RefSeq" id="XP_033528632.1">
    <property type="nucleotide sequence ID" value="XM_033667327.1"/>
</dbReference>
<dbReference type="OrthoDB" id="443402at2759"/>
<gene>
    <name evidence="3" type="ORF">P153DRAFT_363224</name>
</gene>
<dbReference type="GeneID" id="54407759"/>
<evidence type="ECO:0000313" key="4">
    <source>
        <dbReference type="Proteomes" id="UP000799771"/>
    </source>
</evidence>
<sequence>MKPIPAVGLSSAISQLIDFSINVLRKDNAIYQPTTPVENSAVLQDVIDNLYRLTDVIDNNELKKSSNDKTAKLSEAAQQLVKLSEDAKEATNPLIDALIAAQAKGSFGDPRWPTARDALMNGVWKKKQVTDLKRKVRTIRKDVDTALLLALRQHLDQSAEAGLPTASEEDTRLHHCEKWQNEALDAVQTNEWKPKNKKNLEVFSKLVDKLIVAENEAHFCAQIFERLGFKELDDRLCSIPTPLEGTFEWVFGERQEEMGGLLEWFGNTRGENLFWITGKPGSGKTVLMKYLFRNPRVFDSLEAWSGHSPGITSGFFFWNSGTELQKSPLGALRSLLFESLQDMIYGPLEQDLSILHKTLFPDRWEQFISYGGGLHEFSFPELLQAFELMIADDSKKFLFIIDGLDELEKYSDQLPDILISATKMDHVKVCVSSRPSPLAQTAFEKRPTLIVDVWNKNDIEAGVMDAFDQDNGPSKLRGATESEEERYVVNLLTEKASGVFLWVTLATYFLIQGTSPSDDFSTFQRRAAALPSDIDDLLSHMLQSFNTTDLEQLWQLSALIESHGYPDLLPLSYALTADTSSTIAADVQPIKSPEVAQRTTDMRNLLRYTCKNLFSIYDTTPPDTEHIPSHLKVTYTHRAIREYLRLPRTQRAKPLLTPSTTDAQWANAHLMALKTLDPSASESSLSLWGPLSACLESALSLYTLTSKLPYTYIDAAGSCALALHTQHPHLSDLPSFPSLTHRLETFLDIAAWLNIPGFVILKAKQMKTVDKRSVKHALDFSREMRKRLGKGGEERWLAGSEKLRVEYGRNRVEVEGLLDYYARTVRLSKKPIVDVPEYV</sequence>
<dbReference type="InterPro" id="IPR056884">
    <property type="entry name" value="NPHP3-like_N"/>
</dbReference>
<dbReference type="EMBL" id="ML977498">
    <property type="protein sequence ID" value="KAF2134245.1"/>
    <property type="molecule type" value="Genomic_DNA"/>
</dbReference>
<keyword evidence="4" id="KW-1185">Reference proteome</keyword>
<feature type="domain" description="NACHT" evidence="2">
    <location>
        <begin position="272"/>
        <end position="436"/>
    </location>
</feature>
<evidence type="ECO:0000313" key="3">
    <source>
        <dbReference type="EMBL" id="KAF2134245.1"/>
    </source>
</evidence>
<dbReference type="Pfam" id="PF24883">
    <property type="entry name" value="NPHP3_N"/>
    <property type="match status" value="1"/>
</dbReference>
<evidence type="ECO:0000259" key="2">
    <source>
        <dbReference type="PROSITE" id="PS50837"/>
    </source>
</evidence>
<dbReference type="PANTHER" id="PTHR10039:SF5">
    <property type="entry name" value="NACHT DOMAIN-CONTAINING PROTEIN"/>
    <property type="match status" value="1"/>
</dbReference>
<dbReference type="PANTHER" id="PTHR10039">
    <property type="entry name" value="AMELOGENIN"/>
    <property type="match status" value="1"/>
</dbReference>
<dbReference type="AlphaFoldDB" id="A0A6A6ATG2"/>